<evidence type="ECO:0000256" key="7">
    <source>
        <dbReference type="HAMAP-Rule" id="MF_00227"/>
    </source>
</evidence>
<dbReference type="AlphaFoldDB" id="A0A9Q8TZZ0"/>
<evidence type="ECO:0000256" key="5">
    <source>
        <dbReference type="ARBA" id="ARBA00022801"/>
    </source>
</evidence>
<name>A0A9Q8TZZ0_9ENTR</name>
<organism evidence="9 10">
    <name type="scientific">Candidatus Blochmannia vicinus</name>
    <name type="common">nom. nud.</name>
    <dbReference type="NCBI Taxonomy" id="251540"/>
    <lineage>
        <taxon>Bacteria</taxon>
        <taxon>Pseudomonadati</taxon>
        <taxon>Pseudomonadota</taxon>
        <taxon>Gammaproteobacteria</taxon>
        <taxon>Enterobacterales</taxon>
        <taxon>Enterobacteriaceae</taxon>
        <taxon>ant endosymbionts</taxon>
        <taxon>Candidatus Blochmanniella</taxon>
    </lineage>
</organism>
<dbReference type="InterPro" id="IPR014721">
    <property type="entry name" value="Ribsml_uS5_D2-typ_fold_subgr"/>
</dbReference>
<dbReference type="GO" id="GO:0001682">
    <property type="term" value="P:tRNA 5'-leader removal"/>
    <property type="evidence" value="ECO:0007669"/>
    <property type="project" value="UniProtKB-UniRule"/>
</dbReference>
<dbReference type="GO" id="GO:0000049">
    <property type="term" value="F:tRNA binding"/>
    <property type="evidence" value="ECO:0007669"/>
    <property type="project" value="UniProtKB-UniRule"/>
</dbReference>
<evidence type="ECO:0000256" key="6">
    <source>
        <dbReference type="ARBA" id="ARBA00022884"/>
    </source>
</evidence>
<dbReference type="RefSeq" id="WP_250248564.1">
    <property type="nucleotide sequence ID" value="NZ_CP097753.1"/>
</dbReference>
<evidence type="ECO:0000256" key="1">
    <source>
        <dbReference type="ARBA" id="ARBA00002663"/>
    </source>
</evidence>
<accession>A0A9Q8TZZ0</accession>
<dbReference type="PANTHER" id="PTHR33992:SF1">
    <property type="entry name" value="RIBONUCLEASE P PROTEIN COMPONENT"/>
    <property type="match status" value="1"/>
</dbReference>
<evidence type="ECO:0000256" key="2">
    <source>
        <dbReference type="ARBA" id="ARBA00022694"/>
    </source>
</evidence>
<dbReference type="InterPro" id="IPR000100">
    <property type="entry name" value="RNase_P"/>
</dbReference>
<keyword evidence="2 7" id="KW-0819">tRNA processing</keyword>
<dbReference type="PANTHER" id="PTHR33992">
    <property type="entry name" value="RIBONUCLEASE P PROTEIN COMPONENT"/>
    <property type="match status" value="1"/>
</dbReference>
<dbReference type="SUPFAM" id="SSF54211">
    <property type="entry name" value="Ribosomal protein S5 domain 2-like"/>
    <property type="match status" value="1"/>
</dbReference>
<dbReference type="InterPro" id="IPR020539">
    <property type="entry name" value="RNase_P_CS"/>
</dbReference>
<evidence type="ECO:0000313" key="10">
    <source>
        <dbReference type="Proteomes" id="UP001056209"/>
    </source>
</evidence>
<reference evidence="9" key="1">
    <citation type="submission" date="2022-05" db="EMBL/GenBank/DDBJ databases">
        <title>Impact of host demography and evolutionary history on endosymbiont molecular evolution: a test in carpenter ants (Genus Camponotus) and their Blochmannia endosymbionts.</title>
        <authorList>
            <person name="Manthey J.D."/>
            <person name="Giron J.C."/>
            <person name="Hruska J.P."/>
        </authorList>
    </citation>
    <scope>NUCLEOTIDE SEQUENCE</scope>
    <source>
        <strain evidence="9">C-039</strain>
    </source>
</reference>
<evidence type="ECO:0000256" key="4">
    <source>
        <dbReference type="ARBA" id="ARBA00022759"/>
    </source>
</evidence>
<evidence type="ECO:0000256" key="8">
    <source>
        <dbReference type="NCBIfam" id="TIGR00188"/>
    </source>
</evidence>
<dbReference type="NCBIfam" id="TIGR00188">
    <property type="entry name" value="rnpA"/>
    <property type="match status" value="1"/>
</dbReference>
<keyword evidence="6 7" id="KW-0694">RNA-binding</keyword>
<dbReference type="EMBL" id="CP097753">
    <property type="protein sequence ID" value="URJ28150.1"/>
    <property type="molecule type" value="Genomic_DNA"/>
</dbReference>
<keyword evidence="3 7" id="KW-0540">Nuclease</keyword>
<dbReference type="InterPro" id="IPR020568">
    <property type="entry name" value="Ribosomal_Su5_D2-typ_SF"/>
</dbReference>
<keyword evidence="4 7" id="KW-0255">Endonuclease</keyword>
<keyword evidence="5 7" id="KW-0378">Hydrolase</keyword>
<proteinExistence type="inferred from homology"/>
<comment type="similarity">
    <text evidence="7">Belongs to the RnpA family.</text>
</comment>
<protein>
    <recommendedName>
        <fullName evidence="7 8">Ribonuclease P protein component</fullName>
        <shortName evidence="7">RNase P protein</shortName>
        <shortName evidence="7">RNaseP protein</shortName>
        <ecNumber evidence="7 8">3.1.26.5</ecNumber>
    </recommendedName>
    <alternativeName>
        <fullName evidence="7">Protein C5</fullName>
    </alternativeName>
</protein>
<evidence type="ECO:0000256" key="3">
    <source>
        <dbReference type="ARBA" id="ARBA00022722"/>
    </source>
</evidence>
<dbReference type="EC" id="3.1.26.5" evidence="7 8"/>
<sequence length="115" mass="13841">MNRKFLPKRSRLLTANEFVFVFKNPERIKITGITLFSRSNQLGHPRIGLAISKKYIKHAYERNRIKRYMRETFRINQHNLSSKDFVLTINSKEIIHFKNSTLIKELEKLWCHHLC</sequence>
<comment type="catalytic activity">
    <reaction evidence="7">
        <text>Endonucleolytic cleavage of RNA, removing 5'-extranucleotides from tRNA precursor.</text>
        <dbReference type="EC" id="3.1.26.5"/>
    </reaction>
</comment>
<dbReference type="PROSITE" id="PS00648">
    <property type="entry name" value="RIBONUCLEASE_P"/>
    <property type="match status" value="1"/>
</dbReference>
<gene>
    <name evidence="7 9" type="primary">rnpA</name>
    <name evidence="9" type="ORF">M9393_03200</name>
</gene>
<dbReference type="GO" id="GO:0004526">
    <property type="term" value="F:ribonuclease P activity"/>
    <property type="evidence" value="ECO:0007669"/>
    <property type="project" value="UniProtKB-UniRule"/>
</dbReference>
<dbReference type="GO" id="GO:0030677">
    <property type="term" value="C:ribonuclease P complex"/>
    <property type="evidence" value="ECO:0007669"/>
    <property type="project" value="TreeGrafter"/>
</dbReference>
<comment type="function">
    <text evidence="1 7">RNaseP catalyzes the removal of the 5'-leader sequence from pre-tRNA to produce the mature 5'-terminus. It can also cleave other RNA substrates such as 4.5S RNA. The protein component plays an auxiliary but essential role in vivo by binding to the 5'-leader sequence and broadening the substrate specificity of the ribozyme.</text>
</comment>
<dbReference type="HAMAP" id="MF_00227">
    <property type="entry name" value="RNase_P"/>
    <property type="match status" value="1"/>
</dbReference>
<dbReference type="Pfam" id="PF00825">
    <property type="entry name" value="Ribonuclease_P"/>
    <property type="match status" value="1"/>
</dbReference>
<comment type="subunit">
    <text evidence="7">Consists of a catalytic RNA component (M1 or rnpB) and a protein subunit.</text>
</comment>
<evidence type="ECO:0000313" key="9">
    <source>
        <dbReference type="EMBL" id="URJ28150.1"/>
    </source>
</evidence>
<dbReference type="Proteomes" id="UP001056209">
    <property type="component" value="Chromosome"/>
</dbReference>
<dbReference type="GO" id="GO:0042781">
    <property type="term" value="F:3'-tRNA processing endoribonuclease activity"/>
    <property type="evidence" value="ECO:0007669"/>
    <property type="project" value="TreeGrafter"/>
</dbReference>
<dbReference type="Gene3D" id="3.30.230.10">
    <property type="match status" value="1"/>
</dbReference>